<dbReference type="Proteomes" id="UP000032266">
    <property type="component" value="Chromosome"/>
</dbReference>
<feature type="domain" description="BFD-like [2Fe-2S]-binding" evidence="10">
    <location>
        <begin position="2"/>
        <end position="49"/>
    </location>
</feature>
<evidence type="ECO:0000256" key="6">
    <source>
        <dbReference type="ARBA" id="ARBA00023014"/>
    </source>
</evidence>
<dbReference type="InterPro" id="IPR007419">
    <property type="entry name" value="BFD-like_2Fe2S-bd_dom"/>
</dbReference>
<dbReference type="PANTHER" id="PTHR37424">
    <property type="entry name" value="BACTERIOFERRITIN-ASSOCIATED FERREDOXIN"/>
    <property type="match status" value="1"/>
</dbReference>
<sequence>MYICICENVTERQLRAEVRNGACSLSQARRVCGVARRCGVCARQARLIILEEQHRAATSVIAAAG</sequence>
<keyword evidence="12" id="KW-1185">Reference proteome</keyword>
<dbReference type="AlphaFoldDB" id="A0A0C5VHD7"/>
<dbReference type="GO" id="GO:0046872">
    <property type="term" value="F:metal ion binding"/>
    <property type="evidence" value="ECO:0007669"/>
    <property type="project" value="UniProtKB-KW"/>
</dbReference>
<accession>A0A0C5VHD7</accession>
<organism evidence="11 12">
    <name type="scientific">Gynuella sunshinyii YC6258</name>
    <dbReference type="NCBI Taxonomy" id="1445510"/>
    <lineage>
        <taxon>Bacteria</taxon>
        <taxon>Pseudomonadati</taxon>
        <taxon>Pseudomonadota</taxon>
        <taxon>Gammaproteobacteria</taxon>
        <taxon>Oceanospirillales</taxon>
        <taxon>Saccharospirillaceae</taxon>
        <taxon>Gynuella</taxon>
    </lineage>
</organism>
<evidence type="ECO:0000256" key="9">
    <source>
        <dbReference type="ARBA" id="ARBA00046332"/>
    </source>
</evidence>
<keyword evidence="1" id="KW-0813">Transport</keyword>
<keyword evidence="5" id="KW-0408">Iron</keyword>
<evidence type="ECO:0000256" key="8">
    <source>
        <dbReference type="ARBA" id="ARBA00039386"/>
    </source>
</evidence>
<evidence type="ECO:0000256" key="3">
    <source>
        <dbReference type="ARBA" id="ARBA00022723"/>
    </source>
</evidence>
<dbReference type="PANTHER" id="PTHR37424:SF1">
    <property type="entry name" value="BACTERIOFERRITIN-ASSOCIATED FERREDOXIN"/>
    <property type="match status" value="1"/>
</dbReference>
<dbReference type="GO" id="GO:0051537">
    <property type="term" value="F:2 iron, 2 sulfur cluster binding"/>
    <property type="evidence" value="ECO:0007669"/>
    <property type="project" value="UniProtKB-KW"/>
</dbReference>
<dbReference type="RefSeq" id="WP_044616682.1">
    <property type="nucleotide sequence ID" value="NZ_CP007142.1"/>
</dbReference>
<evidence type="ECO:0000256" key="4">
    <source>
        <dbReference type="ARBA" id="ARBA00022982"/>
    </source>
</evidence>
<name>A0A0C5VHD7_9GAMM</name>
<protein>
    <recommendedName>
        <fullName evidence="8">Bacterioferritin-associated ferredoxin</fullName>
    </recommendedName>
</protein>
<dbReference type="InterPro" id="IPR041854">
    <property type="entry name" value="BFD-like_2Fe2S-bd_dom_sf"/>
</dbReference>
<keyword evidence="3" id="KW-0479">Metal-binding</keyword>
<dbReference type="HOGENOM" id="CLU_159205_3_4_6"/>
<evidence type="ECO:0000256" key="1">
    <source>
        <dbReference type="ARBA" id="ARBA00022448"/>
    </source>
</evidence>
<evidence type="ECO:0000256" key="5">
    <source>
        <dbReference type="ARBA" id="ARBA00023004"/>
    </source>
</evidence>
<keyword evidence="2" id="KW-0001">2Fe-2S</keyword>
<dbReference type="EMBL" id="CP007142">
    <property type="protein sequence ID" value="AJQ94077.1"/>
    <property type="molecule type" value="Genomic_DNA"/>
</dbReference>
<evidence type="ECO:0000259" key="10">
    <source>
        <dbReference type="Pfam" id="PF04324"/>
    </source>
</evidence>
<reference evidence="11 12" key="1">
    <citation type="submission" date="2014-01" db="EMBL/GenBank/DDBJ databases">
        <title>Full genme sequencing of cellulolytic bacterium Gynuella sunshinyii YC6258T gen. nov., sp. nov.</title>
        <authorList>
            <person name="Khan H."/>
            <person name="Chung E.J."/>
            <person name="Chung Y.R."/>
        </authorList>
    </citation>
    <scope>NUCLEOTIDE SEQUENCE [LARGE SCALE GENOMIC DNA]</scope>
    <source>
        <strain evidence="11 12">YC6258</strain>
    </source>
</reference>
<dbReference type="Pfam" id="PF04324">
    <property type="entry name" value="Fer2_BFD"/>
    <property type="match status" value="1"/>
</dbReference>
<evidence type="ECO:0000256" key="2">
    <source>
        <dbReference type="ARBA" id="ARBA00022714"/>
    </source>
</evidence>
<dbReference type="KEGG" id="gsn:YC6258_02033"/>
<gene>
    <name evidence="11" type="ORF">YC6258_02033</name>
</gene>
<evidence type="ECO:0000313" key="11">
    <source>
        <dbReference type="EMBL" id="AJQ94077.1"/>
    </source>
</evidence>
<comment type="cofactor">
    <cofactor evidence="7">
        <name>[2Fe-2S] cluster</name>
        <dbReference type="ChEBI" id="CHEBI:190135"/>
    </cofactor>
</comment>
<comment type="similarity">
    <text evidence="9">Belongs to the Bfd family.</text>
</comment>
<dbReference type="Gene3D" id="1.10.10.1100">
    <property type="entry name" value="BFD-like [2Fe-2S]-binding domain"/>
    <property type="match status" value="1"/>
</dbReference>
<keyword evidence="4" id="KW-0249">Electron transport</keyword>
<evidence type="ECO:0000256" key="7">
    <source>
        <dbReference type="ARBA" id="ARBA00034078"/>
    </source>
</evidence>
<dbReference type="InterPro" id="IPR052371">
    <property type="entry name" value="BFD-associated_ferredoxin"/>
</dbReference>
<keyword evidence="6" id="KW-0411">Iron-sulfur</keyword>
<dbReference type="STRING" id="1445510.YC6258_02033"/>
<evidence type="ECO:0000313" key="12">
    <source>
        <dbReference type="Proteomes" id="UP000032266"/>
    </source>
</evidence>
<proteinExistence type="inferred from homology"/>